<evidence type="ECO:0000313" key="2">
    <source>
        <dbReference type="Proteomes" id="UP000822476"/>
    </source>
</evidence>
<dbReference type="AlphaFoldDB" id="A0A8S9YL92"/>
<protein>
    <submittedName>
        <fullName evidence="1">Uncharacterized protein</fullName>
    </submittedName>
</protein>
<accession>A0A8S9YL92</accession>
<proteinExistence type="predicted"/>
<comment type="caution">
    <text evidence="1">The sequence shown here is derived from an EMBL/GenBank/DDBJ whole genome shotgun (WGS) entry which is preliminary data.</text>
</comment>
<dbReference type="EMBL" id="JTDE01008833">
    <property type="protein sequence ID" value="KAF7234726.1"/>
    <property type="molecule type" value="Genomic_DNA"/>
</dbReference>
<keyword evidence="2" id="KW-1185">Reference proteome</keyword>
<dbReference type="Proteomes" id="UP000822476">
    <property type="component" value="Unassembled WGS sequence"/>
</dbReference>
<organism evidence="1 2">
    <name type="scientific">Paragonimus skrjabini miyazakii</name>
    <dbReference type="NCBI Taxonomy" id="59628"/>
    <lineage>
        <taxon>Eukaryota</taxon>
        <taxon>Metazoa</taxon>
        <taxon>Spiralia</taxon>
        <taxon>Lophotrochozoa</taxon>
        <taxon>Platyhelminthes</taxon>
        <taxon>Trematoda</taxon>
        <taxon>Digenea</taxon>
        <taxon>Plagiorchiida</taxon>
        <taxon>Troglotremata</taxon>
        <taxon>Troglotrematidae</taxon>
        <taxon>Paragonimus</taxon>
    </lineage>
</organism>
<gene>
    <name evidence="1" type="ORF">EG68_11747</name>
</gene>
<evidence type="ECO:0000313" key="1">
    <source>
        <dbReference type="EMBL" id="KAF7234726.1"/>
    </source>
</evidence>
<reference evidence="1" key="1">
    <citation type="submission" date="2019-07" db="EMBL/GenBank/DDBJ databases">
        <title>Annotation for the trematode Paragonimus miyazaki's.</title>
        <authorList>
            <person name="Choi Y.-J."/>
        </authorList>
    </citation>
    <scope>NUCLEOTIDE SEQUENCE</scope>
    <source>
        <strain evidence="1">Japan</strain>
    </source>
</reference>
<dbReference type="OrthoDB" id="417697at2759"/>
<sequence>MSASDQLTFINSDQKRDRFGVRCLSNNSDVYSHNAWDDVEWSEEMEDEASKLIADNTEDKLPLKVQGSSAKLT</sequence>
<name>A0A8S9YL92_9TREM</name>